<proteinExistence type="inferred from homology"/>
<evidence type="ECO:0000313" key="10">
    <source>
        <dbReference type="Proteomes" id="UP000249134"/>
    </source>
</evidence>
<dbReference type="Pfam" id="PF00528">
    <property type="entry name" value="BPD_transp_1"/>
    <property type="match status" value="1"/>
</dbReference>
<dbReference type="KEGG" id="blen:NCTC4824_01149"/>
<accession>A0A2X4YQC1</accession>
<evidence type="ECO:0000256" key="4">
    <source>
        <dbReference type="ARBA" id="ARBA00022692"/>
    </source>
</evidence>
<comment type="similarity">
    <text evidence="7">Belongs to the binding-protein-dependent transport system permease family.</text>
</comment>
<feature type="transmembrane region" description="Helical" evidence="7">
    <location>
        <begin position="145"/>
        <end position="165"/>
    </location>
</feature>
<feature type="transmembrane region" description="Helical" evidence="7">
    <location>
        <begin position="113"/>
        <end position="133"/>
    </location>
</feature>
<dbReference type="EMBL" id="LS483476">
    <property type="protein sequence ID" value="SQI53865.1"/>
    <property type="molecule type" value="Genomic_DNA"/>
</dbReference>
<feature type="transmembrane region" description="Helical" evidence="7">
    <location>
        <begin position="264"/>
        <end position="283"/>
    </location>
</feature>
<gene>
    <name evidence="9" type="primary">ycjP_10</name>
    <name evidence="9" type="ORF">NCTC4824_01149</name>
</gene>
<dbReference type="CDD" id="cd06261">
    <property type="entry name" value="TM_PBP2"/>
    <property type="match status" value="1"/>
</dbReference>
<evidence type="ECO:0000256" key="6">
    <source>
        <dbReference type="ARBA" id="ARBA00023136"/>
    </source>
</evidence>
<feature type="domain" description="ABC transmembrane type-1" evidence="8">
    <location>
        <begin position="78"/>
        <end position="283"/>
    </location>
</feature>
<dbReference type="PROSITE" id="PS50928">
    <property type="entry name" value="ABC_TM1"/>
    <property type="match status" value="1"/>
</dbReference>
<keyword evidence="5 7" id="KW-1133">Transmembrane helix</keyword>
<keyword evidence="3" id="KW-1003">Cell membrane</keyword>
<dbReference type="PANTHER" id="PTHR43744">
    <property type="entry name" value="ABC TRANSPORTER PERMEASE PROTEIN MG189-RELATED-RELATED"/>
    <property type="match status" value="1"/>
</dbReference>
<evidence type="ECO:0000256" key="7">
    <source>
        <dbReference type="RuleBase" id="RU363032"/>
    </source>
</evidence>
<dbReference type="SUPFAM" id="SSF161098">
    <property type="entry name" value="MetI-like"/>
    <property type="match status" value="1"/>
</dbReference>
<feature type="transmembrane region" description="Helical" evidence="7">
    <location>
        <begin position="185"/>
        <end position="209"/>
    </location>
</feature>
<evidence type="ECO:0000256" key="3">
    <source>
        <dbReference type="ARBA" id="ARBA00022475"/>
    </source>
</evidence>
<keyword evidence="4 7" id="KW-0812">Transmembrane</keyword>
<dbReference type="Gene3D" id="1.10.3720.10">
    <property type="entry name" value="MetI-like"/>
    <property type="match status" value="1"/>
</dbReference>
<dbReference type="InterPro" id="IPR035906">
    <property type="entry name" value="MetI-like_sf"/>
</dbReference>
<protein>
    <submittedName>
        <fullName evidence="9">Sugar ABC transporter permease</fullName>
    </submittedName>
</protein>
<sequence length="298" mass="33739">METTKIKDSFGDRIFTIINYTLLSIVMVIILYPLIYIVSASFSSPGAVMSGKVWLWPVDFSLGGYKAVFEYKQIWTGFVNSLFYTGVGTLFNVFITIMAAYSLSRKDFPFRNTFMMFFVFTMLFSAGLIPNFLVVRDLGLLDSRLAMILPTALSVWNMIIARTFFQSSIPDEMLEASQIDGCSDLSFFFKIVLPLSAPIIAVLTLFYAVGHWNQYFQALIYLRSESLYPLQLILRDILIQNEVDPTMLVDVETMVARDGLREQLKYALIVVASVPVLAIYPFVQKHFVKGVMIGSLKG</sequence>
<evidence type="ECO:0000256" key="1">
    <source>
        <dbReference type="ARBA" id="ARBA00004651"/>
    </source>
</evidence>
<dbReference type="InterPro" id="IPR000515">
    <property type="entry name" value="MetI-like"/>
</dbReference>
<evidence type="ECO:0000256" key="5">
    <source>
        <dbReference type="ARBA" id="ARBA00022989"/>
    </source>
</evidence>
<keyword evidence="6 7" id="KW-0472">Membrane</keyword>
<evidence type="ECO:0000313" key="9">
    <source>
        <dbReference type="EMBL" id="SQI53865.1"/>
    </source>
</evidence>
<evidence type="ECO:0000259" key="8">
    <source>
        <dbReference type="PROSITE" id="PS50928"/>
    </source>
</evidence>
<dbReference type="STRING" id="1348624.GCA_001591545_00245"/>
<feature type="transmembrane region" description="Helical" evidence="7">
    <location>
        <begin position="20"/>
        <end position="42"/>
    </location>
</feature>
<keyword evidence="2 7" id="KW-0813">Transport</keyword>
<dbReference type="GO" id="GO:0055085">
    <property type="term" value="P:transmembrane transport"/>
    <property type="evidence" value="ECO:0007669"/>
    <property type="project" value="InterPro"/>
</dbReference>
<keyword evidence="10" id="KW-1185">Reference proteome</keyword>
<organism evidence="9 10">
    <name type="scientific">Lederbergia lenta</name>
    <name type="common">Bacillus lentus</name>
    <dbReference type="NCBI Taxonomy" id="1467"/>
    <lineage>
        <taxon>Bacteria</taxon>
        <taxon>Bacillati</taxon>
        <taxon>Bacillota</taxon>
        <taxon>Bacilli</taxon>
        <taxon>Bacillales</taxon>
        <taxon>Bacillaceae</taxon>
        <taxon>Lederbergia</taxon>
    </lineage>
</organism>
<feature type="transmembrane region" description="Helical" evidence="7">
    <location>
        <begin position="82"/>
        <end position="101"/>
    </location>
</feature>
<dbReference type="RefSeq" id="WP_066136351.1">
    <property type="nucleotide sequence ID" value="NZ_CBCSGM010000001.1"/>
</dbReference>
<dbReference type="AlphaFoldDB" id="A0A2X4YQC1"/>
<dbReference type="Proteomes" id="UP000249134">
    <property type="component" value="Chromosome 1"/>
</dbReference>
<dbReference type="GO" id="GO:0005886">
    <property type="term" value="C:plasma membrane"/>
    <property type="evidence" value="ECO:0007669"/>
    <property type="project" value="UniProtKB-SubCell"/>
</dbReference>
<name>A0A2X4YQC1_LEDLE</name>
<comment type="subcellular location">
    <subcellularLocation>
        <location evidence="1 7">Cell membrane</location>
        <topology evidence="1 7">Multi-pass membrane protein</topology>
    </subcellularLocation>
</comment>
<reference evidence="9 10" key="1">
    <citation type="submission" date="2018-06" db="EMBL/GenBank/DDBJ databases">
        <authorList>
            <consortium name="Pathogen Informatics"/>
            <person name="Doyle S."/>
        </authorList>
    </citation>
    <scope>NUCLEOTIDE SEQUENCE [LARGE SCALE GENOMIC DNA]</scope>
    <source>
        <strain evidence="9 10">NCTC4824</strain>
    </source>
</reference>
<dbReference type="PANTHER" id="PTHR43744:SF9">
    <property type="entry name" value="POLYGALACTURONAN_RHAMNOGALACTURONAN TRANSPORT SYSTEM PERMEASE PROTEIN YTCP"/>
    <property type="match status" value="1"/>
</dbReference>
<evidence type="ECO:0000256" key="2">
    <source>
        <dbReference type="ARBA" id="ARBA00022448"/>
    </source>
</evidence>